<dbReference type="OrthoDB" id="8366933at2"/>
<dbReference type="AlphaFoldDB" id="A0A2U8VQ43"/>
<dbReference type="EMBL" id="CP029551">
    <property type="protein sequence ID" value="AWN35774.1"/>
    <property type="molecule type" value="Genomic_DNA"/>
</dbReference>
<proteinExistence type="predicted"/>
<name>A0A2U8VQ43_9HYPH</name>
<dbReference type="KEGG" id="meti:DK427_08460"/>
<protein>
    <submittedName>
        <fullName evidence="1">Uncharacterized protein</fullName>
    </submittedName>
</protein>
<reference evidence="1 2" key="1">
    <citation type="submission" date="2018-05" db="EMBL/GenBank/DDBJ databases">
        <title>Complete Genome Sequence of Methylobacterium sp. 17Sr1-43.</title>
        <authorList>
            <person name="Srinivasan S."/>
        </authorList>
    </citation>
    <scope>NUCLEOTIDE SEQUENCE [LARGE SCALE GENOMIC DNA]</scope>
    <source>
        <strain evidence="1 2">17Sr1-43</strain>
    </source>
</reference>
<organism evidence="1 2">
    <name type="scientific">Methylobacterium radiodurans</name>
    <dbReference type="NCBI Taxonomy" id="2202828"/>
    <lineage>
        <taxon>Bacteria</taxon>
        <taxon>Pseudomonadati</taxon>
        <taxon>Pseudomonadota</taxon>
        <taxon>Alphaproteobacteria</taxon>
        <taxon>Hyphomicrobiales</taxon>
        <taxon>Methylobacteriaceae</taxon>
        <taxon>Methylobacterium</taxon>
    </lineage>
</organism>
<accession>A0A2U8VQ43</accession>
<dbReference type="RefSeq" id="WP_109950889.1">
    <property type="nucleotide sequence ID" value="NZ_CP029551.1"/>
</dbReference>
<gene>
    <name evidence="1" type="ORF">DK427_08460</name>
</gene>
<evidence type="ECO:0000313" key="2">
    <source>
        <dbReference type="Proteomes" id="UP000246058"/>
    </source>
</evidence>
<sequence>MGEQQPTSDDAAWVKMQIIAFAWVMSMAIDREPPVRQLSREVVNPGKQVRPGERLLIQGSRVRARQCELTRRWWIIDGMGRRLDFEPERFDAYGEVGSETEVIGPHVPLDAMPGRGRILGVLAYDCNPLQRALGWSIVVMLPALEFEILPRERAP</sequence>
<evidence type="ECO:0000313" key="1">
    <source>
        <dbReference type="EMBL" id="AWN35774.1"/>
    </source>
</evidence>
<dbReference type="Proteomes" id="UP000246058">
    <property type="component" value="Chromosome"/>
</dbReference>
<keyword evidence="2" id="KW-1185">Reference proteome</keyword>